<evidence type="ECO:0000256" key="2">
    <source>
        <dbReference type="ARBA" id="ARBA00022553"/>
    </source>
</evidence>
<keyword evidence="2" id="KW-0597">Phosphoprotein</keyword>
<reference evidence="5 6" key="1">
    <citation type="journal article" date="2010" name="Environ. Microbiol.">
        <title>Genomic analysis of oceanic cyanobacterial myoviruses compared with T4-like myoviruses from diverse hosts and environments.</title>
        <authorList>
            <person name="Sullivan M.B."/>
            <person name="Huang K.H."/>
            <person name="Ignacio-Espinoza J.C."/>
            <person name="Berlin A.M."/>
            <person name="Kelly L."/>
            <person name="Weigele P.R."/>
            <person name="DeFrancesco A.S."/>
            <person name="Kern S.E."/>
            <person name="Thompson L.R."/>
            <person name="Young S."/>
            <person name="Yandava C."/>
            <person name="Fu R."/>
            <person name="Krastins B."/>
            <person name="Chase M."/>
            <person name="Sarracino D."/>
            <person name="Osburne M.S."/>
            <person name="Henn M.R."/>
            <person name="Chisholm S.W."/>
        </authorList>
    </citation>
    <scope>NUCLEOTIDE SEQUENCE [LARGE SCALE GENOMIC DNA]</scope>
    <source>
        <strain evidence="5">M4-259</strain>
    </source>
</reference>
<dbReference type="GO" id="GO:0000035">
    <property type="term" value="F:acyl binding"/>
    <property type="evidence" value="ECO:0007669"/>
    <property type="project" value="TreeGrafter"/>
</dbReference>
<dbReference type="EMBL" id="GU075905">
    <property type="protein sequence ID" value="ADO99807.1"/>
    <property type="molecule type" value="Genomic_DNA"/>
</dbReference>
<keyword evidence="1" id="KW-0596">Phosphopantetheine</keyword>
<dbReference type="SUPFAM" id="SSF47336">
    <property type="entry name" value="ACP-like"/>
    <property type="match status" value="1"/>
</dbReference>
<dbReference type="GeneID" id="10327900"/>
<sequence length="164" mass="18405">MSYNHTYSQIKDILKESKKVTKPMMLQIARLAIVETLGDRVEADKIEWDSKFIDLDADSLDMVELVMFLEECFGIEIPDEEAGNIVTVGDACATIKKCKANKGKSKKISAATLKQTPVPHPESPMMSKPPGQYINKDISSKDTQEAMERLHDDIRESKDNTELS</sequence>
<dbReference type="SMR" id="E3SSM9"/>
<dbReference type="OrthoDB" id="33904at10239"/>
<dbReference type="Proteomes" id="UP000006538">
    <property type="component" value="Segment"/>
</dbReference>
<evidence type="ECO:0000313" key="5">
    <source>
        <dbReference type="EMBL" id="ADO99807.1"/>
    </source>
</evidence>
<evidence type="ECO:0000259" key="4">
    <source>
        <dbReference type="PROSITE" id="PS50075"/>
    </source>
</evidence>
<dbReference type="PANTHER" id="PTHR20863:SF76">
    <property type="entry name" value="CARRIER DOMAIN-CONTAINING PROTEIN"/>
    <property type="match status" value="1"/>
</dbReference>
<accession>E3SSM9</accession>
<dbReference type="NCBIfam" id="NF002148">
    <property type="entry name" value="PRK00982.1-2"/>
    <property type="match status" value="1"/>
</dbReference>
<dbReference type="RefSeq" id="YP_004323398.1">
    <property type="nucleotide sequence ID" value="NC_015284.1"/>
</dbReference>
<feature type="domain" description="Carrier" evidence="4">
    <location>
        <begin position="23"/>
        <end position="99"/>
    </location>
</feature>
<dbReference type="InterPro" id="IPR009081">
    <property type="entry name" value="PP-bd_ACP"/>
</dbReference>
<evidence type="ECO:0000256" key="3">
    <source>
        <dbReference type="SAM" id="MobiDB-lite"/>
    </source>
</evidence>
<dbReference type="HAMAP" id="MF_01217">
    <property type="entry name" value="Acyl_carrier"/>
    <property type="match status" value="1"/>
</dbReference>
<dbReference type="Pfam" id="PF00550">
    <property type="entry name" value="PP-binding"/>
    <property type="match status" value="1"/>
</dbReference>
<dbReference type="PROSITE" id="PS50075">
    <property type="entry name" value="CARRIER"/>
    <property type="match status" value="1"/>
</dbReference>
<evidence type="ECO:0000313" key="6">
    <source>
        <dbReference type="Proteomes" id="UP000006538"/>
    </source>
</evidence>
<dbReference type="InterPro" id="IPR003231">
    <property type="entry name" value="ACP"/>
</dbReference>
<dbReference type="InterPro" id="IPR036736">
    <property type="entry name" value="ACP-like_sf"/>
</dbReference>
<dbReference type="GO" id="GO:0000036">
    <property type="term" value="F:acyl carrier activity"/>
    <property type="evidence" value="ECO:0007669"/>
    <property type="project" value="TreeGrafter"/>
</dbReference>
<dbReference type="Gene3D" id="1.10.1200.10">
    <property type="entry name" value="ACP-like"/>
    <property type="match status" value="1"/>
</dbReference>
<name>E3SSM9_9CAUD</name>
<feature type="compositionally biased region" description="Basic and acidic residues" evidence="3">
    <location>
        <begin position="138"/>
        <end position="164"/>
    </location>
</feature>
<feature type="region of interest" description="Disordered" evidence="3">
    <location>
        <begin position="114"/>
        <end position="164"/>
    </location>
</feature>
<proteinExistence type="inferred from homology"/>
<keyword evidence="6" id="KW-1185">Reference proteome</keyword>
<dbReference type="KEGG" id="vg:10327900"/>
<protein>
    <submittedName>
        <fullName evidence="5">Acyl carrier protein ACP</fullName>
    </submittedName>
</protein>
<organism evidence="5 6">
    <name type="scientific">Prochlorococcus phage P-HM2</name>
    <dbReference type="NCBI Taxonomy" id="445696"/>
    <lineage>
        <taxon>Viruses</taxon>
        <taxon>Duplodnaviria</taxon>
        <taxon>Heunggongvirae</taxon>
        <taxon>Uroviricota</taxon>
        <taxon>Caudoviricetes</taxon>
        <taxon>Eurybiavirus</taxon>
        <taxon>Eurybiavirus PHM2</taxon>
    </lineage>
</organism>
<evidence type="ECO:0000256" key="1">
    <source>
        <dbReference type="ARBA" id="ARBA00022450"/>
    </source>
</evidence>
<dbReference type="PANTHER" id="PTHR20863">
    <property type="entry name" value="ACYL CARRIER PROTEIN"/>
    <property type="match status" value="1"/>
</dbReference>
<gene>
    <name evidence="5" type="ORF">PHM2_029</name>
</gene>